<gene>
    <name evidence="8" type="ORF">ONB1V03_LOCUS21209</name>
</gene>
<evidence type="ECO:0000256" key="7">
    <source>
        <dbReference type="ARBA" id="ARBA00023004"/>
    </source>
</evidence>
<keyword evidence="9" id="KW-1185">Reference proteome</keyword>
<sequence length="167" mass="19333">EGQVFLLAAKIPHSPQRFTNTIGLVIERERLREEWDALRYLVEGTTDILYERWFYCQDLGSQLVPIIQEFQSTEEYKTGKPSENSILRPAPYSDDKTQELMTPFSLNEWLETNAKEIDKLGSKPLFSNKLKSEVTVFGGNTSHQISSHFETFLLQVATNRGQQQYRI</sequence>
<evidence type="ECO:0000256" key="6">
    <source>
        <dbReference type="ARBA" id="ARBA00023002"/>
    </source>
</evidence>
<keyword evidence="7" id="KW-0408">Iron</keyword>
<dbReference type="GO" id="GO:0034354">
    <property type="term" value="P:'de novo' NAD+ biosynthetic process from L-tryptophan"/>
    <property type="evidence" value="ECO:0007669"/>
    <property type="project" value="TreeGrafter"/>
</dbReference>
<dbReference type="SUPFAM" id="SSF51182">
    <property type="entry name" value="RmlC-like cupins"/>
    <property type="match status" value="1"/>
</dbReference>
<dbReference type="Pfam" id="PF06052">
    <property type="entry name" value="3-HAO"/>
    <property type="match status" value="1"/>
</dbReference>
<dbReference type="PANTHER" id="PTHR15497">
    <property type="entry name" value="3-HYDROXYANTHRANILATE 3,4-DIOXYGENASE"/>
    <property type="match status" value="1"/>
</dbReference>
<dbReference type="GO" id="GO:0046874">
    <property type="term" value="P:quinolinate metabolic process"/>
    <property type="evidence" value="ECO:0007669"/>
    <property type="project" value="TreeGrafter"/>
</dbReference>
<keyword evidence="4" id="KW-0479">Metal-binding</keyword>
<dbReference type="PANTHER" id="PTHR15497:SF1">
    <property type="entry name" value="3-HYDROXYANTHRANILATE 3,4-DIOXYGENASE"/>
    <property type="match status" value="1"/>
</dbReference>
<evidence type="ECO:0000256" key="4">
    <source>
        <dbReference type="ARBA" id="ARBA00022723"/>
    </source>
</evidence>
<proteinExistence type="predicted"/>
<dbReference type="GO" id="GO:0000334">
    <property type="term" value="F:3-hydroxyanthranilate 3,4-dioxygenase activity"/>
    <property type="evidence" value="ECO:0007669"/>
    <property type="project" value="InterPro"/>
</dbReference>
<dbReference type="AlphaFoldDB" id="A0A7R9MR82"/>
<dbReference type="GO" id="GO:0005737">
    <property type="term" value="C:cytoplasm"/>
    <property type="evidence" value="ECO:0007669"/>
    <property type="project" value="TreeGrafter"/>
</dbReference>
<evidence type="ECO:0000256" key="3">
    <source>
        <dbReference type="ARBA" id="ARBA00022642"/>
    </source>
</evidence>
<name>A0A7R9MR82_9ACAR</name>
<keyword evidence="3" id="KW-0662">Pyridine nucleotide biosynthesis</keyword>
<dbReference type="InterPro" id="IPR010329">
    <property type="entry name" value="3hydroanth_dOase"/>
</dbReference>
<dbReference type="Gene3D" id="2.60.120.10">
    <property type="entry name" value="Jelly Rolls"/>
    <property type="match status" value="1"/>
</dbReference>
<dbReference type="OrthoDB" id="204928at2759"/>
<keyword evidence="6" id="KW-0560">Oxidoreductase</keyword>
<dbReference type="EMBL" id="CAJPVJ010039982">
    <property type="protein sequence ID" value="CAG2181788.1"/>
    <property type="molecule type" value="Genomic_DNA"/>
</dbReference>
<evidence type="ECO:0000256" key="1">
    <source>
        <dbReference type="ARBA" id="ARBA00001954"/>
    </source>
</evidence>
<dbReference type="InterPro" id="IPR014710">
    <property type="entry name" value="RmlC-like_jellyroll"/>
</dbReference>
<comment type="cofactor">
    <cofactor evidence="1">
        <name>Fe(2+)</name>
        <dbReference type="ChEBI" id="CHEBI:29033"/>
    </cofactor>
</comment>
<dbReference type="GO" id="GO:0005506">
    <property type="term" value="F:iron ion binding"/>
    <property type="evidence" value="ECO:0007669"/>
    <property type="project" value="InterPro"/>
</dbReference>
<comment type="function">
    <text evidence="2">Catalyzes the oxidative ring opening of 3-hydroxyanthranilate to 2-amino-3-carboxymuconate semialdehyde, which spontaneously cyclizes to quinolinate.</text>
</comment>
<reference evidence="8" key="1">
    <citation type="submission" date="2020-11" db="EMBL/GenBank/DDBJ databases">
        <authorList>
            <person name="Tran Van P."/>
        </authorList>
    </citation>
    <scope>NUCLEOTIDE SEQUENCE</scope>
</reference>
<evidence type="ECO:0000313" key="9">
    <source>
        <dbReference type="Proteomes" id="UP000728032"/>
    </source>
</evidence>
<keyword evidence="5" id="KW-0223">Dioxygenase</keyword>
<feature type="non-terminal residue" evidence="8">
    <location>
        <position position="1"/>
    </location>
</feature>
<dbReference type="EMBL" id="OC954807">
    <property type="protein sequence ID" value="CAD7664651.1"/>
    <property type="molecule type" value="Genomic_DNA"/>
</dbReference>
<protein>
    <submittedName>
        <fullName evidence="8">Uncharacterized protein</fullName>
    </submittedName>
</protein>
<evidence type="ECO:0000256" key="2">
    <source>
        <dbReference type="ARBA" id="ARBA00002752"/>
    </source>
</evidence>
<evidence type="ECO:0000313" key="8">
    <source>
        <dbReference type="EMBL" id="CAD7664651.1"/>
    </source>
</evidence>
<dbReference type="Proteomes" id="UP000728032">
    <property type="component" value="Unassembled WGS sequence"/>
</dbReference>
<organism evidence="8">
    <name type="scientific">Oppiella nova</name>
    <dbReference type="NCBI Taxonomy" id="334625"/>
    <lineage>
        <taxon>Eukaryota</taxon>
        <taxon>Metazoa</taxon>
        <taxon>Ecdysozoa</taxon>
        <taxon>Arthropoda</taxon>
        <taxon>Chelicerata</taxon>
        <taxon>Arachnida</taxon>
        <taxon>Acari</taxon>
        <taxon>Acariformes</taxon>
        <taxon>Sarcoptiformes</taxon>
        <taxon>Oribatida</taxon>
        <taxon>Brachypylina</taxon>
        <taxon>Oppioidea</taxon>
        <taxon>Oppiidae</taxon>
        <taxon>Oppiella</taxon>
    </lineage>
</organism>
<evidence type="ECO:0000256" key="5">
    <source>
        <dbReference type="ARBA" id="ARBA00022964"/>
    </source>
</evidence>
<accession>A0A7R9MR82</accession>
<dbReference type="InterPro" id="IPR011051">
    <property type="entry name" value="RmlC_Cupin_sf"/>
</dbReference>
<feature type="non-terminal residue" evidence="8">
    <location>
        <position position="167"/>
    </location>
</feature>